<organism evidence="7 8">
    <name type="scientific">Batillaria attramentaria</name>
    <dbReference type="NCBI Taxonomy" id="370345"/>
    <lineage>
        <taxon>Eukaryota</taxon>
        <taxon>Metazoa</taxon>
        <taxon>Spiralia</taxon>
        <taxon>Lophotrochozoa</taxon>
        <taxon>Mollusca</taxon>
        <taxon>Gastropoda</taxon>
        <taxon>Caenogastropoda</taxon>
        <taxon>Sorbeoconcha</taxon>
        <taxon>Cerithioidea</taxon>
        <taxon>Batillariidae</taxon>
        <taxon>Batillaria</taxon>
    </lineage>
</organism>
<dbReference type="CDD" id="cd22963">
    <property type="entry name" value="DD_CrRSP4-like"/>
    <property type="match status" value="1"/>
</dbReference>
<gene>
    <name evidence="7" type="ORF">BaRGS_00002323</name>
</gene>
<evidence type="ECO:0000256" key="5">
    <source>
        <dbReference type="ARBA" id="ARBA00023273"/>
    </source>
</evidence>
<comment type="subcellular location">
    <subcellularLocation>
        <location evidence="1">Cytoplasm</location>
        <location evidence="1">Cytoskeleton</location>
        <location evidence="1">Cilium axoneme</location>
    </subcellularLocation>
</comment>
<evidence type="ECO:0000313" key="7">
    <source>
        <dbReference type="EMBL" id="KAK7506211.1"/>
    </source>
</evidence>
<comment type="caution">
    <text evidence="7">The sequence shown here is derived from an EMBL/GenBank/DDBJ whole genome shotgun (WGS) entry which is preliminary data.</text>
</comment>
<evidence type="ECO:0000256" key="4">
    <source>
        <dbReference type="ARBA" id="ARBA00023212"/>
    </source>
</evidence>
<evidence type="ECO:0000256" key="6">
    <source>
        <dbReference type="SAM" id="MobiDB-lite"/>
    </source>
</evidence>
<keyword evidence="5" id="KW-0966">Cell projection</keyword>
<keyword evidence="3" id="KW-0969">Cilium</keyword>
<protein>
    <submittedName>
        <fullName evidence="7">Uncharacterized protein</fullName>
    </submittedName>
</protein>
<dbReference type="PANTHER" id="PTHR13159">
    <property type="entry name" value="RADIAL SPOKEHEAD-RELATED"/>
    <property type="match status" value="1"/>
</dbReference>
<feature type="compositionally biased region" description="Acidic residues" evidence="6">
    <location>
        <begin position="431"/>
        <end position="453"/>
    </location>
</feature>
<evidence type="ECO:0000256" key="2">
    <source>
        <dbReference type="ARBA" id="ARBA00022490"/>
    </source>
</evidence>
<reference evidence="7 8" key="1">
    <citation type="journal article" date="2023" name="Sci. Data">
        <title>Genome assembly of the Korean intertidal mud-creeper Batillaria attramentaria.</title>
        <authorList>
            <person name="Patra A.K."/>
            <person name="Ho P.T."/>
            <person name="Jun S."/>
            <person name="Lee S.J."/>
            <person name="Kim Y."/>
            <person name="Won Y.J."/>
        </authorList>
    </citation>
    <scope>NUCLEOTIDE SEQUENCE [LARGE SCALE GENOMIC DNA]</scope>
    <source>
        <strain evidence="7">Wonlab-2016</strain>
    </source>
</reference>
<dbReference type="Pfam" id="PF04712">
    <property type="entry name" value="Radial_spoke"/>
    <property type="match status" value="2"/>
</dbReference>
<keyword evidence="8" id="KW-1185">Reference proteome</keyword>
<evidence type="ECO:0000313" key="8">
    <source>
        <dbReference type="Proteomes" id="UP001519460"/>
    </source>
</evidence>
<dbReference type="Proteomes" id="UP001519460">
    <property type="component" value="Unassembled WGS sequence"/>
</dbReference>
<feature type="region of interest" description="Disordered" evidence="6">
    <location>
        <begin position="429"/>
        <end position="453"/>
    </location>
</feature>
<dbReference type="PANTHER" id="PTHR13159:SF0">
    <property type="entry name" value="RADIAL SPOKE HEAD 6 HOMOLOG A"/>
    <property type="match status" value="1"/>
</dbReference>
<name>A0ABD0M3X2_9CAEN</name>
<evidence type="ECO:0000256" key="1">
    <source>
        <dbReference type="ARBA" id="ARBA00004430"/>
    </source>
</evidence>
<dbReference type="EMBL" id="JACVVK020000007">
    <property type="protein sequence ID" value="KAK7506211.1"/>
    <property type="molecule type" value="Genomic_DNA"/>
</dbReference>
<proteinExistence type="predicted"/>
<dbReference type="AlphaFoldDB" id="A0ABD0M3X2"/>
<keyword evidence="2" id="KW-0963">Cytoplasm</keyword>
<dbReference type="GO" id="GO:0005930">
    <property type="term" value="C:axoneme"/>
    <property type="evidence" value="ECO:0007669"/>
    <property type="project" value="UniProtKB-SubCell"/>
</dbReference>
<evidence type="ECO:0000256" key="3">
    <source>
        <dbReference type="ARBA" id="ARBA00023069"/>
    </source>
</evidence>
<keyword evidence="4" id="KW-0206">Cytoskeleton</keyword>
<sequence>MQSTKEVRGWLGVEPPAPRVQLDLSDEGYNQQPLTVLQQNALNAKMTLLTCQQPDSPSLYDHLSTMLTDVLDRKPSNAVDHLEKQSSVLKTSRMRTKVNFKHKRVNGQNSDIARKEWNLFKAIGRAMPNAEPEDAEPDLGPQEALLCLPNLMHQSHLFSSAGAGLPSHFYVRITLALRELAQAWPLISLRLWGVVHGLHADYTVAEELEQRSATTEMPSLELVHAFYLFQDAIIQSQSEEIKPLYKPPRKVPCEPAGVGLNRKVYFVCSQLGTPWVRLPHVTPAQIQAARKIRKFFTGARDTCVVDLDFDGVSMRDLHDPGMTSWVHHANYILPQGRTTWFNPLVPEYAVATVHSVIWPGALAVASDNGRFFENLYVGWGQKYLYDNFEPALPEFPLDEFPTGPEVIEADDPSPETEAAIRAAMREQEVAMGEDDDIEDGIIDDDEGGPDLSD</sequence>
<dbReference type="InterPro" id="IPR006802">
    <property type="entry name" value="Radial_spoke"/>
</dbReference>
<accession>A0ABD0M3X2</accession>